<reference evidence="14" key="1">
    <citation type="submission" date="2020-03" db="EMBL/GenBank/DDBJ databases">
        <title>A mixture of massive structural variations and highly conserved coding sequences in Ustilaginoidea virens genome.</title>
        <authorList>
            <person name="Zhang K."/>
            <person name="Zhao Z."/>
            <person name="Zhang Z."/>
            <person name="Li Y."/>
            <person name="Hsiang T."/>
            <person name="Sun W."/>
        </authorList>
    </citation>
    <scope>NUCLEOTIDE SEQUENCE</scope>
    <source>
        <strain evidence="14">UV-8b</strain>
    </source>
</reference>
<feature type="compositionally biased region" description="Pro residues" evidence="11">
    <location>
        <begin position="239"/>
        <end position="248"/>
    </location>
</feature>
<evidence type="ECO:0000256" key="9">
    <source>
        <dbReference type="ARBA" id="ARBA00022990"/>
    </source>
</evidence>
<evidence type="ECO:0000259" key="12">
    <source>
        <dbReference type="Pfam" id="PF08577"/>
    </source>
</evidence>
<evidence type="ECO:0000256" key="1">
    <source>
        <dbReference type="ARBA" id="ARBA00004240"/>
    </source>
</evidence>
<feature type="compositionally biased region" description="Gly residues" evidence="11">
    <location>
        <begin position="295"/>
        <end position="306"/>
    </location>
</feature>
<keyword evidence="7" id="KW-0256">Endoplasmic reticulum</keyword>
<dbReference type="GO" id="GO:0005783">
    <property type="term" value="C:endoplasmic reticulum"/>
    <property type="evidence" value="ECO:0007669"/>
    <property type="project" value="UniProtKB-SubCell"/>
</dbReference>
<dbReference type="Proteomes" id="UP000027002">
    <property type="component" value="Chromosome 5"/>
</dbReference>
<keyword evidence="6" id="KW-0597">Phosphoprotein</keyword>
<comment type="similarity">
    <text evidence="3">Belongs to the proteasome inhibitor PI31 family.</text>
</comment>
<evidence type="ECO:0000256" key="5">
    <source>
        <dbReference type="ARBA" id="ARBA00022490"/>
    </source>
</evidence>
<dbReference type="InterPro" id="IPR013886">
    <property type="entry name" value="PI31_Prot_C"/>
</dbReference>
<dbReference type="InterPro" id="IPR045128">
    <property type="entry name" value="PI31-like"/>
</dbReference>
<keyword evidence="9" id="KW-0007">Acetylation</keyword>
<comment type="function">
    <text evidence="10">Plays an important role in control of proteasome function. Inhibits the hydrolysis of protein and peptide substrates by the 20S proteasome. Also inhibits the activation of the proteasome by the proteasome regulatory proteins PA700 and PA28.</text>
</comment>
<keyword evidence="15" id="KW-1185">Reference proteome</keyword>
<dbReference type="EMBL" id="CP072757">
    <property type="protein sequence ID" value="QUC22536.1"/>
    <property type="molecule type" value="Genomic_DNA"/>
</dbReference>
<dbReference type="InterPro" id="IPR021625">
    <property type="entry name" value="PI31_Prot_N"/>
</dbReference>
<sequence length="384" mass="41529">MAASLSVPAVIQGMADALPTHHPEDHGSDVASSYEAIALLVHSYLTALSFRLCGFTEDKPIPECEALAPRLPLRWNAGFGSLSFVYKHKQSSMQFLIKVDRMGSKVEIRGLAIGHEKIHRLERTVRDVVQSSNLPVRITMKDGREDRTDLAEKLSKVFVSEEAVAGILEDLKVKVVQKLIPKLQVAGYEETADAEEIAREERRAHEARALNRPFIGEPHPSLTPFNPEPLPQSARPRPHVPTPDFPPPRFEDEYEIERLRDRQLSVPGRHPYNIGHDDLNPPSLGPYDPLRPSLTGGGLPLPGGPSGMHPTFDDPLFGLHGDSRRSSTGGAFDPQVPPGARWDPLGPGGDPRFPGRGSGGGPSGGPGSGGGFGSFGGGFGRGLY</sequence>
<keyword evidence="4" id="KW-0488">Methylation</keyword>
<evidence type="ECO:0000256" key="2">
    <source>
        <dbReference type="ARBA" id="ARBA00004496"/>
    </source>
</evidence>
<dbReference type="Gene3D" id="3.40.1000.30">
    <property type="match status" value="1"/>
</dbReference>
<comment type="subcellular location">
    <subcellularLocation>
        <location evidence="2">Cytoplasm</location>
    </subcellularLocation>
    <subcellularLocation>
        <location evidence="1">Endoplasmic reticulum</location>
    </subcellularLocation>
</comment>
<keyword evidence="8" id="KW-0647">Proteasome</keyword>
<evidence type="ECO:0000256" key="6">
    <source>
        <dbReference type="ARBA" id="ARBA00022553"/>
    </source>
</evidence>
<evidence type="ECO:0000313" key="14">
    <source>
        <dbReference type="EMBL" id="QUC22536.1"/>
    </source>
</evidence>
<evidence type="ECO:0000259" key="13">
    <source>
        <dbReference type="Pfam" id="PF11566"/>
    </source>
</evidence>
<dbReference type="KEGG" id="uvi:66067554"/>
<feature type="domain" description="PI31 proteasome regulator C-terminal" evidence="12">
    <location>
        <begin position="274"/>
        <end position="347"/>
    </location>
</feature>
<evidence type="ECO:0000256" key="3">
    <source>
        <dbReference type="ARBA" id="ARBA00006405"/>
    </source>
</evidence>
<dbReference type="GeneID" id="66067554"/>
<dbReference type="AlphaFoldDB" id="A0A8E5MK62"/>
<evidence type="ECO:0000256" key="11">
    <source>
        <dbReference type="SAM" id="MobiDB-lite"/>
    </source>
</evidence>
<evidence type="ECO:0000256" key="4">
    <source>
        <dbReference type="ARBA" id="ARBA00022481"/>
    </source>
</evidence>
<dbReference type="Pfam" id="PF08577">
    <property type="entry name" value="PI31_Prot_C"/>
    <property type="match status" value="1"/>
</dbReference>
<accession>A0A8E5MK62</accession>
<evidence type="ECO:0000256" key="10">
    <source>
        <dbReference type="ARBA" id="ARBA00024805"/>
    </source>
</evidence>
<evidence type="ECO:0000313" key="15">
    <source>
        <dbReference type="Proteomes" id="UP000027002"/>
    </source>
</evidence>
<dbReference type="GO" id="GO:0004866">
    <property type="term" value="F:endopeptidase inhibitor activity"/>
    <property type="evidence" value="ECO:0007669"/>
    <property type="project" value="InterPro"/>
</dbReference>
<feature type="region of interest" description="Disordered" evidence="11">
    <location>
        <begin position="209"/>
        <end position="250"/>
    </location>
</feature>
<keyword evidence="5" id="KW-0963">Cytoplasm</keyword>
<evidence type="ECO:0000256" key="8">
    <source>
        <dbReference type="ARBA" id="ARBA00022942"/>
    </source>
</evidence>
<feature type="region of interest" description="Disordered" evidence="11">
    <location>
        <begin position="265"/>
        <end position="384"/>
    </location>
</feature>
<gene>
    <name evidence="14" type="ORF">UV8b_06777</name>
</gene>
<dbReference type="GO" id="GO:0070628">
    <property type="term" value="F:proteasome binding"/>
    <property type="evidence" value="ECO:0007669"/>
    <property type="project" value="InterPro"/>
</dbReference>
<evidence type="ECO:0000256" key="7">
    <source>
        <dbReference type="ARBA" id="ARBA00022824"/>
    </source>
</evidence>
<dbReference type="GO" id="GO:0000502">
    <property type="term" value="C:proteasome complex"/>
    <property type="evidence" value="ECO:0007669"/>
    <property type="project" value="UniProtKB-KW"/>
</dbReference>
<feature type="compositionally biased region" description="Gly residues" evidence="11">
    <location>
        <begin position="356"/>
        <end position="384"/>
    </location>
</feature>
<dbReference type="GO" id="GO:0043161">
    <property type="term" value="P:proteasome-mediated ubiquitin-dependent protein catabolic process"/>
    <property type="evidence" value="ECO:0007669"/>
    <property type="project" value="InterPro"/>
</dbReference>
<dbReference type="Pfam" id="PF11566">
    <property type="entry name" value="PI31_Prot_N"/>
    <property type="match status" value="1"/>
</dbReference>
<organism evidence="14 15">
    <name type="scientific">Ustilaginoidea virens</name>
    <name type="common">Rice false smut fungus</name>
    <name type="synonym">Villosiclava virens</name>
    <dbReference type="NCBI Taxonomy" id="1159556"/>
    <lineage>
        <taxon>Eukaryota</taxon>
        <taxon>Fungi</taxon>
        <taxon>Dikarya</taxon>
        <taxon>Ascomycota</taxon>
        <taxon>Pezizomycotina</taxon>
        <taxon>Sordariomycetes</taxon>
        <taxon>Hypocreomycetidae</taxon>
        <taxon>Hypocreales</taxon>
        <taxon>Clavicipitaceae</taxon>
        <taxon>Ustilaginoidea</taxon>
    </lineage>
</organism>
<dbReference type="PANTHER" id="PTHR13266">
    <property type="entry name" value="PROTEASOME INHIBITOR"/>
    <property type="match status" value="1"/>
</dbReference>
<feature type="domain" description="PI31 proteasome regulator N-terminal" evidence="13">
    <location>
        <begin position="28"/>
        <end position="184"/>
    </location>
</feature>
<evidence type="ECO:0008006" key="16">
    <source>
        <dbReference type="Google" id="ProtNLM"/>
    </source>
</evidence>
<proteinExistence type="inferred from homology"/>
<dbReference type="PANTHER" id="PTHR13266:SF1">
    <property type="entry name" value="PROTEASOME INHIBITOR PI31 SUBUNIT"/>
    <property type="match status" value="1"/>
</dbReference>
<dbReference type="OrthoDB" id="68090at2759"/>
<dbReference type="RefSeq" id="XP_043000209.1">
    <property type="nucleotide sequence ID" value="XM_043144274.1"/>
</dbReference>
<protein>
    <recommendedName>
        <fullName evidence="16">Proteasome inhibitor PI31 subunit</fullName>
    </recommendedName>
</protein>
<name>A0A8E5MK62_USTVR</name>